<dbReference type="PANTHER" id="PTHR42783:SF3">
    <property type="entry name" value="GLUTAMATE SYNTHASE [NADPH] SMALL CHAIN-RELATED"/>
    <property type="match status" value="1"/>
</dbReference>
<evidence type="ECO:0000313" key="6">
    <source>
        <dbReference type="Proteomes" id="UP000094849"/>
    </source>
</evidence>
<dbReference type="Proteomes" id="UP000094849">
    <property type="component" value="Unassembled WGS sequence"/>
</dbReference>
<dbReference type="Gene3D" id="1.10.1060.10">
    <property type="entry name" value="Alpha-helical ferredoxin"/>
    <property type="match status" value="1"/>
</dbReference>
<sequence>MSKPIDNAKLSKQNVTIEHEEAGSILSPLKALQFFLRKPVTVPLEPRPAADNYRGFHLNDHEKCIGCSSCQKVCDNAAITMVKVPHLPEDPINGIRNLRPAIDYGRCCWCALCVDICPTSAISLSREYVHICTQEEIDSYFILPNETGIHGEYYGEGWQKTSDSDLLDLNRQPMAELEAEERIDNFNEIVAGYTDQQAVIEASRCVQCGMCHDACPTHMDAPEYIRSIWQGNLEEAVRWIYQSNPFSHVCGRVCTHRCEDACSIGRRGEPVSIRWLKRYAMDSVDHERIKQIAAEGKADYLSGKQIAIIGAGPAGLTAAYDLIRKGHQVTVFEARKEAGGMPRYGIPEYRLPYDMLDRDIDVITSMGVKIQTGIQVGKDITMTQLEADFDAVVLAIGLHLGRSTRVPGADHKQVRKAIDLLRRTTDDEDYEIPHRAVVIGGGNVAMDIARTLARQQQQQLGKVQVTVTALEDMTHFLADPVEIKECLEEGIEIYDARGPQACIIKNNKLVGLKTWKVRSIFDEQGRFAPEYDEQDEQIHAADMVIEAIGQMSDNNLLGDELTEALEWQRGRLSIDEQGRTAVDWLWAAGDCVNGPDVVHAIADGHRVAASIDEWLNQQ</sequence>
<dbReference type="Pfam" id="PF07992">
    <property type="entry name" value="Pyr_redox_2"/>
    <property type="match status" value="1"/>
</dbReference>
<keyword evidence="3" id="KW-0411">Iron-sulfur</keyword>
<dbReference type="InterPro" id="IPR028261">
    <property type="entry name" value="DPD_II"/>
</dbReference>
<protein>
    <submittedName>
        <fullName evidence="5">Oxidoreductase</fullName>
    </submittedName>
</protein>
<dbReference type="GO" id="GO:0046872">
    <property type="term" value="F:metal ion binding"/>
    <property type="evidence" value="ECO:0007669"/>
    <property type="project" value="UniProtKB-KW"/>
</dbReference>
<dbReference type="InterPro" id="IPR009051">
    <property type="entry name" value="Helical_ferredxn"/>
</dbReference>
<dbReference type="PRINTS" id="PR00419">
    <property type="entry name" value="ADXRDTASE"/>
</dbReference>
<dbReference type="SUPFAM" id="SSF51971">
    <property type="entry name" value="Nucleotide-binding domain"/>
    <property type="match status" value="2"/>
</dbReference>
<dbReference type="Gene3D" id="3.50.50.60">
    <property type="entry name" value="FAD/NAD(P)-binding domain"/>
    <property type="match status" value="2"/>
</dbReference>
<dbReference type="AlphaFoldDB" id="A0A1E2US17"/>
<dbReference type="Pfam" id="PF12838">
    <property type="entry name" value="Fer4_7"/>
    <property type="match status" value="1"/>
</dbReference>
<dbReference type="STRING" id="1818881.A3196_12490"/>
<evidence type="ECO:0000313" key="5">
    <source>
        <dbReference type="EMBL" id="ODB97500.1"/>
    </source>
</evidence>
<proteinExistence type="predicted"/>
<comment type="caution">
    <text evidence="5">The sequence shown here is derived from an EMBL/GenBank/DDBJ whole genome shotgun (WGS) entry which is preliminary data.</text>
</comment>
<dbReference type="EMBL" id="LVJZ01000003">
    <property type="protein sequence ID" value="ODB97500.1"/>
    <property type="molecule type" value="Genomic_DNA"/>
</dbReference>
<organism evidence="5 6">
    <name type="scientific">Candidatus Thiodiazotropha endoloripes</name>
    <dbReference type="NCBI Taxonomy" id="1818881"/>
    <lineage>
        <taxon>Bacteria</taxon>
        <taxon>Pseudomonadati</taxon>
        <taxon>Pseudomonadota</taxon>
        <taxon>Gammaproteobacteria</taxon>
        <taxon>Chromatiales</taxon>
        <taxon>Sedimenticolaceae</taxon>
        <taxon>Candidatus Thiodiazotropha</taxon>
    </lineage>
</organism>
<evidence type="ECO:0000256" key="3">
    <source>
        <dbReference type="ARBA" id="ARBA00023014"/>
    </source>
</evidence>
<keyword evidence="6" id="KW-1185">Reference proteome</keyword>
<dbReference type="GO" id="GO:0051536">
    <property type="term" value="F:iron-sulfur cluster binding"/>
    <property type="evidence" value="ECO:0007669"/>
    <property type="project" value="UniProtKB-KW"/>
</dbReference>
<dbReference type="InterPro" id="IPR017896">
    <property type="entry name" value="4Fe4S_Fe-S-bd"/>
</dbReference>
<name>A0A1E2US17_9GAMM</name>
<dbReference type="PROSITE" id="PS00198">
    <property type="entry name" value="4FE4S_FER_1"/>
    <property type="match status" value="2"/>
</dbReference>
<keyword evidence="2" id="KW-0408">Iron</keyword>
<dbReference type="PANTHER" id="PTHR42783">
    <property type="entry name" value="GLUTAMATE SYNTHASE [NADPH] SMALL CHAIN"/>
    <property type="match status" value="1"/>
</dbReference>
<dbReference type="OrthoDB" id="9803192at2"/>
<keyword evidence="1" id="KW-0479">Metal-binding</keyword>
<evidence type="ECO:0000256" key="2">
    <source>
        <dbReference type="ARBA" id="ARBA00023004"/>
    </source>
</evidence>
<gene>
    <name evidence="5" type="ORF">A3196_12490</name>
</gene>
<feature type="domain" description="4Fe-4S ferredoxin-type" evidence="4">
    <location>
        <begin position="196"/>
        <end position="227"/>
    </location>
</feature>
<dbReference type="GO" id="GO:0016491">
    <property type="term" value="F:oxidoreductase activity"/>
    <property type="evidence" value="ECO:0007669"/>
    <property type="project" value="InterPro"/>
</dbReference>
<dbReference type="SUPFAM" id="SSF46548">
    <property type="entry name" value="alpha-helical ferredoxin"/>
    <property type="match status" value="1"/>
</dbReference>
<feature type="domain" description="4Fe-4S ferredoxin-type" evidence="4">
    <location>
        <begin position="98"/>
        <end position="127"/>
    </location>
</feature>
<dbReference type="InterPro" id="IPR036188">
    <property type="entry name" value="FAD/NAD-bd_sf"/>
</dbReference>
<feature type="domain" description="4Fe-4S ferredoxin-type" evidence="4">
    <location>
        <begin position="54"/>
        <end position="84"/>
    </location>
</feature>
<reference evidence="5 6" key="1">
    <citation type="submission" date="2016-03" db="EMBL/GenBank/DDBJ databases">
        <title>Chemosynthetic sulphur-oxidizing symbionts of marine invertebrate animals are capable of nitrogen fixation.</title>
        <authorList>
            <person name="Petersen J.M."/>
            <person name="Kemper A."/>
            <person name="Gruber-Vodicka H."/>
            <person name="Cardini U."/>
            <person name="Geest Mvander."/>
            <person name="Kleiner M."/>
            <person name="Bulgheresi S."/>
            <person name="Fussmann M."/>
            <person name="Herbold C."/>
            <person name="Seah B.K.B."/>
            <person name="Antony C.Paul."/>
            <person name="Liu D."/>
            <person name="Belitz A."/>
            <person name="Weber M."/>
        </authorList>
    </citation>
    <scope>NUCLEOTIDE SEQUENCE [LARGE SCALE GENOMIC DNA]</scope>
    <source>
        <strain evidence="5">G_D</strain>
    </source>
</reference>
<dbReference type="RefSeq" id="WP_069005266.1">
    <property type="nucleotide sequence ID" value="NZ_LVJW01000003.1"/>
</dbReference>
<dbReference type="SUPFAM" id="SSF54862">
    <property type="entry name" value="4Fe-4S ferredoxins"/>
    <property type="match status" value="1"/>
</dbReference>
<dbReference type="InterPro" id="IPR023753">
    <property type="entry name" value="FAD/NAD-binding_dom"/>
</dbReference>
<accession>A0A1E2US17</accession>
<dbReference type="InterPro" id="IPR017900">
    <property type="entry name" value="4Fe4S_Fe_S_CS"/>
</dbReference>
<dbReference type="Gene3D" id="3.30.70.3270">
    <property type="match status" value="1"/>
</dbReference>
<dbReference type="Pfam" id="PF14691">
    <property type="entry name" value="Fer4_20"/>
    <property type="match status" value="1"/>
</dbReference>
<evidence type="ECO:0000256" key="1">
    <source>
        <dbReference type="ARBA" id="ARBA00022723"/>
    </source>
</evidence>
<evidence type="ECO:0000259" key="4">
    <source>
        <dbReference type="PROSITE" id="PS51379"/>
    </source>
</evidence>
<dbReference type="PROSITE" id="PS51379">
    <property type="entry name" value="4FE4S_FER_2"/>
    <property type="match status" value="3"/>
</dbReference>